<evidence type="ECO:0000313" key="3">
    <source>
        <dbReference type="EMBL" id="MDR6841996.1"/>
    </source>
</evidence>
<dbReference type="Proteomes" id="UP001254759">
    <property type="component" value="Unassembled WGS sequence"/>
</dbReference>
<dbReference type="EMBL" id="JAVDTT010000002">
    <property type="protein sequence ID" value="MDR6841996.1"/>
    <property type="molecule type" value="Genomic_DNA"/>
</dbReference>
<proteinExistence type="predicted"/>
<dbReference type="PROSITE" id="PS51257">
    <property type="entry name" value="PROKAR_LIPOPROTEIN"/>
    <property type="match status" value="1"/>
</dbReference>
<keyword evidence="1" id="KW-0732">Signal</keyword>
<feature type="domain" description="TonB C-terminal" evidence="2">
    <location>
        <begin position="130"/>
        <end position="222"/>
    </location>
</feature>
<dbReference type="Pfam" id="PF03544">
    <property type="entry name" value="TonB_C"/>
    <property type="match status" value="1"/>
</dbReference>
<dbReference type="Gene3D" id="3.30.1150.10">
    <property type="match status" value="1"/>
</dbReference>
<evidence type="ECO:0000313" key="4">
    <source>
        <dbReference type="Proteomes" id="UP001254759"/>
    </source>
</evidence>
<evidence type="ECO:0000259" key="2">
    <source>
        <dbReference type="Pfam" id="PF03544"/>
    </source>
</evidence>
<feature type="signal peptide" evidence="1">
    <location>
        <begin position="1"/>
        <end position="19"/>
    </location>
</feature>
<comment type="caution">
    <text evidence="3">The sequence shown here is derived from an EMBL/GenBank/DDBJ whole genome shotgun (WGS) entry which is preliminary data.</text>
</comment>
<keyword evidence="4" id="KW-1185">Reference proteome</keyword>
<dbReference type="InterPro" id="IPR037682">
    <property type="entry name" value="TonB_C"/>
</dbReference>
<sequence length="283" mass="30246">MIRAVAILLGMLLSFSCYARGPGVVRKTVEASMQVTGQVVIAPDGALRSYVLDNPGALPVEVRSLLELYLPACEFNVTTASGKPEEVTAKMSLQVLARQNGKGGSVLTINDSNFMDPDTPDPISIVDMSPPQYPMTALRLRLGLSGTVYVVLRLNPDGSVADTHVEQVNMTVIGSESGLASGRSILAKAALAKARLWRFKVSAAALAEGEPIDVRVAVDFKFDPKPLKNRSEYGKWQAYVPGPHAPIPWRPEAVVSEGLGAMSAGGLYPLDPKIKLRRPLAGI</sequence>
<accession>A0ABU1RT86</accession>
<protein>
    <recommendedName>
        <fullName evidence="2">TonB C-terminal domain-containing protein</fullName>
    </recommendedName>
</protein>
<dbReference type="RefSeq" id="WP_310093304.1">
    <property type="nucleotide sequence ID" value="NZ_JAVDTT010000002.1"/>
</dbReference>
<dbReference type="SUPFAM" id="SSF74653">
    <property type="entry name" value="TolA/TonB C-terminal domain"/>
    <property type="match status" value="1"/>
</dbReference>
<evidence type="ECO:0000256" key="1">
    <source>
        <dbReference type="SAM" id="SignalP"/>
    </source>
</evidence>
<name>A0ABU1RT86_9GAMM</name>
<organism evidence="3 4">
    <name type="scientific">Pseudoxanthomonas sacheonensis</name>
    <dbReference type="NCBI Taxonomy" id="443615"/>
    <lineage>
        <taxon>Bacteria</taxon>
        <taxon>Pseudomonadati</taxon>
        <taxon>Pseudomonadota</taxon>
        <taxon>Gammaproteobacteria</taxon>
        <taxon>Lysobacterales</taxon>
        <taxon>Lysobacteraceae</taxon>
        <taxon>Pseudoxanthomonas</taxon>
    </lineage>
</organism>
<feature type="chain" id="PRO_5046235420" description="TonB C-terminal domain-containing protein" evidence="1">
    <location>
        <begin position="20"/>
        <end position="283"/>
    </location>
</feature>
<reference evidence="3 4" key="1">
    <citation type="submission" date="2023-07" db="EMBL/GenBank/DDBJ databases">
        <title>Sorghum-associated microbial communities from plants grown in Nebraska, USA.</title>
        <authorList>
            <person name="Schachtman D."/>
        </authorList>
    </citation>
    <scope>NUCLEOTIDE SEQUENCE [LARGE SCALE GENOMIC DNA]</scope>
    <source>
        <strain evidence="3 4">BE107</strain>
    </source>
</reference>
<gene>
    <name evidence="3" type="ORF">J2W94_002281</name>
</gene>